<gene>
    <name evidence="11 12" type="primary">crcB</name>
    <name evidence="11" type="synonym">fluC</name>
    <name evidence="12" type="ORF">dnm_042120</name>
</gene>
<dbReference type="GO" id="GO:0062054">
    <property type="term" value="F:fluoride channel activity"/>
    <property type="evidence" value="ECO:0007669"/>
    <property type="project" value="UniProtKB-UniRule"/>
</dbReference>
<dbReference type="RefSeq" id="WP_207683053.1">
    <property type="nucleotide sequence ID" value="NZ_CP061800.1"/>
</dbReference>
<dbReference type="Pfam" id="PF02537">
    <property type="entry name" value="CRCB"/>
    <property type="match status" value="1"/>
</dbReference>
<protein>
    <recommendedName>
        <fullName evidence="11">Fluoride-specific ion channel FluC</fullName>
    </recommendedName>
</protein>
<dbReference type="PANTHER" id="PTHR28259">
    <property type="entry name" value="FLUORIDE EXPORT PROTEIN 1-RELATED"/>
    <property type="match status" value="1"/>
</dbReference>
<evidence type="ECO:0000313" key="13">
    <source>
        <dbReference type="Proteomes" id="UP000663722"/>
    </source>
</evidence>
<evidence type="ECO:0000256" key="10">
    <source>
        <dbReference type="ARBA" id="ARBA00035585"/>
    </source>
</evidence>
<dbReference type="PANTHER" id="PTHR28259:SF1">
    <property type="entry name" value="FLUORIDE EXPORT PROTEIN 1-RELATED"/>
    <property type="match status" value="1"/>
</dbReference>
<feature type="transmembrane region" description="Helical" evidence="11">
    <location>
        <begin position="32"/>
        <end position="54"/>
    </location>
</feature>
<keyword evidence="5 11" id="KW-1133">Transmembrane helix</keyword>
<keyword evidence="11" id="KW-0813">Transport</keyword>
<dbReference type="GO" id="GO:0005886">
    <property type="term" value="C:plasma membrane"/>
    <property type="evidence" value="ECO:0007669"/>
    <property type="project" value="UniProtKB-SubCell"/>
</dbReference>
<evidence type="ECO:0000256" key="5">
    <source>
        <dbReference type="ARBA" id="ARBA00022989"/>
    </source>
</evidence>
<keyword evidence="6 11" id="KW-0406">Ion transport</keyword>
<evidence type="ECO:0000256" key="7">
    <source>
        <dbReference type="ARBA" id="ARBA00023136"/>
    </source>
</evidence>
<keyword evidence="11" id="KW-0479">Metal-binding</keyword>
<reference evidence="12" key="1">
    <citation type="journal article" date="2021" name="Microb. Physiol.">
        <title>Proteogenomic Insights into the Physiology of Marine, Sulfate-Reducing, Filamentous Desulfonema limicola and Desulfonema magnum.</title>
        <authorList>
            <person name="Schnaars V."/>
            <person name="Wohlbrand L."/>
            <person name="Scheve S."/>
            <person name="Hinrichs C."/>
            <person name="Reinhardt R."/>
            <person name="Rabus R."/>
        </authorList>
    </citation>
    <scope>NUCLEOTIDE SEQUENCE</scope>
    <source>
        <strain evidence="12">4be13</strain>
    </source>
</reference>
<dbReference type="GO" id="GO:0046872">
    <property type="term" value="F:metal ion binding"/>
    <property type="evidence" value="ECO:0007669"/>
    <property type="project" value="UniProtKB-KW"/>
</dbReference>
<comment type="activity regulation">
    <text evidence="11">Na(+) is not transported, but it plays an essential structural role and its presence is essential for fluoride channel function.</text>
</comment>
<sequence length="127" mass="14066">MNKIILVGTGGFVGAILRYVIGGYVQKWTASVGFPYGTLSVNLIGCLVIGMLSRMDEIRSVFSPEIRLLVFVGVLGALTTFSTFSNETISLMNDKRIYLAFLNIVIHIIFGLSAVLLGRIFIYLIWR</sequence>
<dbReference type="Proteomes" id="UP000663722">
    <property type="component" value="Chromosome"/>
</dbReference>
<evidence type="ECO:0000256" key="11">
    <source>
        <dbReference type="HAMAP-Rule" id="MF_00454"/>
    </source>
</evidence>
<keyword evidence="13" id="KW-1185">Reference proteome</keyword>
<dbReference type="InterPro" id="IPR003691">
    <property type="entry name" value="FluC"/>
</dbReference>
<comment type="subcellular location">
    <subcellularLocation>
        <location evidence="1 11">Cell membrane</location>
        <topology evidence="1 11">Multi-pass membrane protein</topology>
    </subcellularLocation>
</comment>
<comment type="similarity">
    <text evidence="9 11">Belongs to the fluoride channel Fluc/FEX (TC 1.A.43) family.</text>
</comment>
<evidence type="ECO:0000313" key="12">
    <source>
        <dbReference type="EMBL" id="QTA88172.1"/>
    </source>
</evidence>
<evidence type="ECO:0000256" key="6">
    <source>
        <dbReference type="ARBA" id="ARBA00023065"/>
    </source>
</evidence>
<evidence type="ECO:0000256" key="2">
    <source>
        <dbReference type="ARBA" id="ARBA00022475"/>
    </source>
</evidence>
<comment type="catalytic activity">
    <reaction evidence="10">
        <text>fluoride(in) = fluoride(out)</text>
        <dbReference type="Rhea" id="RHEA:76159"/>
        <dbReference type="ChEBI" id="CHEBI:17051"/>
    </reaction>
    <physiologicalReaction direction="left-to-right" evidence="10">
        <dbReference type="Rhea" id="RHEA:76160"/>
    </physiologicalReaction>
</comment>
<evidence type="ECO:0000256" key="3">
    <source>
        <dbReference type="ARBA" id="ARBA00022519"/>
    </source>
</evidence>
<feature type="binding site" evidence="11">
    <location>
        <position position="76"/>
    </location>
    <ligand>
        <name>Na(+)</name>
        <dbReference type="ChEBI" id="CHEBI:29101"/>
        <note>structural</note>
    </ligand>
</feature>
<name>A0A975BMU2_9BACT</name>
<evidence type="ECO:0000256" key="9">
    <source>
        <dbReference type="ARBA" id="ARBA00035120"/>
    </source>
</evidence>
<dbReference type="AlphaFoldDB" id="A0A975BMU2"/>
<dbReference type="EMBL" id="CP061800">
    <property type="protein sequence ID" value="QTA88172.1"/>
    <property type="molecule type" value="Genomic_DNA"/>
</dbReference>
<proteinExistence type="inferred from homology"/>
<feature type="transmembrane region" description="Helical" evidence="11">
    <location>
        <begin position="66"/>
        <end position="85"/>
    </location>
</feature>
<accession>A0A975BMU2</accession>
<keyword evidence="7 11" id="KW-0472">Membrane</keyword>
<organism evidence="12 13">
    <name type="scientific">Desulfonema magnum</name>
    <dbReference type="NCBI Taxonomy" id="45655"/>
    <lineage>
        <taxon>Bacteria</taxon>
        <taxon>Pseudomonadati</taxon>
        <taxon>Thermodesulfobacteriota</taxon>
        <taxon>Desulfobacteria</taxon>
        <taxon>Desulfobacterales</taxon>
        <taxon>Desulfococcaceae</taxon>
        <taxon>Desulfonema</taxon>
    </lineage>
</organism>
<evidence type="ECO:0000256" key="8">
    <source>
        <dbReference type="ARBA" id="ARBA00023303"/>
    </source>
</evidence>
<keyword evidence="3" id="KW-0997">Cell inner membrane</keyword>
<keyword evidence="8 11" id="KW-0407">Ion channel</keyword>
<feature type="transmembrane region" description="Helical" evidence="11">
    <location>
        <begin position="97"/>
        <end position="126"/>
    </location>
</feature>
<keyword evidence="4 11" id="KW-0812">Transmembrane</keyword>
<dbReference type="NCBIfam" id="TIGR00494">
    <property type="entry name" value="crcB"/>
    <property type="match status" value="1"/>
</dbReference>
<keyword evidence="2 11" id="KW-1003">Cell membrane</keyword>
<evidence type="ECO:0000256" key="1">
    <source>
        <dbReference type="ARBA" id="ARBA00004651"/>
    </source>
</evidence>
<dbReference type="KEGG" id="dmm:dnm_042120"/>
<dbReference type="GO" id="GO:0140114">
    <property type="term" value="P:cellular detoxification of fluoride"/>
    <property type="evidence" value="ECO:0007669"/>
    <property type="project" value="UniProtKB-UniRule"/>
</dbReference>
<comment type="function">
    <text evidence="11">Fluoride-specific ion channel. Important for reducing fluoride concentration in the cell, thus reducing its toxicity.</text>
</comment>
<evidence type="ECO:0000256" key="4">
    <source>
        <dbReference type="ARBA" id="ARBA00022692"/>
    </source>
</evidence>
<feature type="binding site" evidence="11">
    <location>
        <position position="79"/>
    </location>
    <ligand>
        <name>Na(+)</name>
        <dbReference type="ChEBI" id="CHEBI:29101"/>
        <note>structural</note>
    </ligand>
</feature>
<dbReference type="HAMAP" id="MF_00454">
    <property type="entry name" value="FluC"/>
    <property type="match status" value="1"/>
</dbReference>
<keyword evidence="11" id="KW-0915">Sodium</keyword>